<dbReference type="PIRSF" id="PIRSF001112">
    <property type="entry name" value="Epoxide_hydrolase"/>
    <property type="match status" value="1"/>
</dbReference>
<evidence type="ECO:0000256" key="5">
    <source>
        <dbReference type="ARBA" id="ARBA00022801"/>
    </source>
</evidence>
<dbReference type="PANTHER" id="PTHR21661">
    <property type="entry name" value="EPOXIDE HYDROLASE 1-RELATED"/>
    <property type="match status" value="1"/>
</dbReference>
<dbReference type="Pfam" id="PF06441">
    <property type="entry name" value="EHN"/>
    <property type="match status" value="1"/>
</dbReference>
<feature type="active site" description="Nucleophile" evidence="7">
    <location>
        <position position="180"/>
    </location>
</feature>
<dbReference type="EC" id="3.3.2.9" evidence="6"/>
<dbReference type="InterPro" id="IPR016292">
    <property type="entry name" value="Epoxide_hydrolase"/>
</dbReference>
<comment type="catalytic activity">
    <reaction evidence="1 6">
        <text>1-(4-methoxyphenyl)-N-methyl-N-[(3-methyloxetan-3-yl)methyl]methanamine + H2O = 2-{[(4-methoxybenzyl)(methyl)amino]methyl}-2-methylpropane-1,3-diol</text>
        <dbReference type="Rhea" id="RHEA:55764"/>
        <dbReference type="ChEBI" id="CHEBI:15377"/>
        <dbReference type="ChEBI" id="CHEBI:139161"/>
        <dbReference type="ChEBI" id="CHEBI:139164"/>
        <dbReference type="EC" id="3.3.2.9"/>
    </reaction>
</comment>
<reference evidence="10" key="1">
    <citation type="submission" date="2003-08" db="EMBL/GenBank/DDBJ databases">
        <authorList>
            <person name="Birren B."/>
            <person name="Nusbaum C."/>
            <person name="Abebe A."/>
            <person name="Abouelleil A."/>
            <person name="Adekoya E."/>
            <person name="Ait-zahra M."/>
            <person name="Allen N."/>
            <person name="Allen T."/>
            <person name="An P."/>
            <person name="Anderson M."/>
            <person name="Anderson S."/>
            <person name="Arachchi H."/>
            <person name="Armbruster J."/>
            <person name="Bachantsang P."/>
            <person name="Baldwin J."/>
            <person name="Barry A."/>
            <person name="Bayul T."/>
            <person name="Blitshsteyn B."/>
            <person name="Bloom T."/>
            <person name="Blye J."/>
            <person name="Boguslavskiy L."/>
            <person name="Borowsky M."/>
            <person name="Boukhgalter B."/>
            <person name="Brunache A."/>
            <person name="Butler J."/>
            <person name="Calixte N."/>
            <person name="Calvo S."/>
            <person name="Camarata J."/>
            <person name="Campo K."/>
            <person name="Chang J."/>
            <person name="Cheshatsang Y."/>
            <person name="Citroen M."/>
            <person name="Collymore A."/>
            <person name="Considine T."/>
            <person name="Cook A."/>
            <person name="Cooke P."/>
            <person name="Corum B."/>
            <person name="Cuomo C."/>
            <person name="David R."/>
            <person name="Dawoe T."/>
            <person name="Degray S."/>
            <person name="Dodge S."/>
            <person name="Dooley K."/>
            <person name="Dorje P."/>
            <person name="Dorjee K."/>
            <person name="Dorris L."/>
            <person name="Duffey N."/>
            <person name="Dupes A."/>
            <person name="Elkins T."/>
            <person name="Engels R."/>
            <person name="Erickson J."/>
            <person name="Farina A."/>
            <person name="Faro S."/>
            <person name="Ferreira P."/>
            <person name="Fischer H."/>
            <person name="Fitzgerald M."/>
            <person name="Foley K."/>
            <person name="Gage D."/>
            <person name="Galagan J."/>
            <person name="Gearin G."/>
            <person name="Gnerre S."/>
            <person name="Gnirke A."/>
            <person name="Goyette A."/>
            <person name="Graham J."/>
            <person name="Grandbois E."/>
            <person name="Gyaltsen K."/>
            <person name="Hafez N."/>
            <person name="Hagopian D."/>
            <person name="Hagos B."/>
            <person name="Hall J."/>
            <person name="Hatcher B."/>
            <person name="Heller A."/>
            <person name="Higgins H."/>
            <person name="Honan T."/>
            <person name="Horn A."/>
            <person name="Houde N."/>
            <person name="Hughes L."/>
            <person name="Hulme W."/>
            <person name="Husby E."/>
            <person name="Iliev I."/>
            <person name="Jaffe D."/>
            <person name="Jones C."/>
            <person name="Kamal M."/>
            <person name="Kamat A."/>
            <person name="Kamvysselis M."/>
            <person name="Karlsson E."/>
            <person name="Kells C."/>
            <person name="Kieu A."/>
            <person name="Kisner P."/>
            <person name="Kodira C."/>
            <person name="Kulbokas E."/>
            <person name="Labutti K."/>
            <person name="Lama D."/>
            <person name="Landers T."/>
            <person name="Leger J."/>
            <person name="Levine S."/>
            <person name="Lewis D."/>
            <person name="Lewis T."/>
            <person name="Lindblad-toh K."/>
            <person name="Liu X."/>
            <person name="Lokyitsang T."/>
            <person name="Lokyitsang Y."/>
            <person name="Lucien O."/>
            <person name="Lui A."/>
            <person name="Ma L.J."/>
            <person name="Mabbitt R."/>
            <person name="Macdonald J."/>
            <person name="Maclean C."/>
            <person name="Major J."/>
            <person name="Manning J."/>
            <person name="Marabella R."/>
            <person name="Maru K."/>
            <person name="Matthews C."/>
            <person name="Mauceli E."/>
            <person name="Mccarthy M."/>
            <person name="Mcdonough S."/>
            <person name="Mcghee T."/>
            <person name="Meldrim J."/>
            <person name="Meneus L."/>
            <person name="Mesirov J."/>
            <person name="Mihalev A."/>
            <person name="Mihova T."/>
            <person name="Mikkelsen T."/>
            <person name="Mlenga V."/>
            <person name="Moru K."/>
            <person name="Mozes J."/>
            <person name="Mulrain L."/>
            <person name="Munson G."/>
            <person name="Naylor J."/>
            <person name="Newes C."/>
            <person name="Nguyen C."/>
            <person name="Nguyen N."/>
            <person name="Nguyen T."/>
            <person name="Nicol R."/>
            <person name="Nielsen C."/>
            <person name="Nizzari M."/>
            <person name="Norbu C."/>
            <person name="Norbu N."/>
            <person name="O'donnell P."/>
            <person name="Okoawo O."/>
            <person name="O'leary S."/>
            <person name="Omotosho B."/>
            <person name="O'neill K."/>
            <person name="Osman S."/>
            <person name="Parker S."/>
            <person name="Perrin D."/>
            <person name="Phunkhang P."/>
            <person name="Piqani B."/>
            <person name="Purcell S."/>
            <person name="Rachupka T."/>
            <person name="Ramasamy U."/>
            <person name="Rameau R."/>
            <person name="Ray V."/>
            <person name="Raymond C."/>
            <person name="Retta R."/>
            <person name="Richardson S."/>
            <person name="Rise C."/>
            <person name="Rodriguez J."/>
            <person name="Rogers J."/>
            <person name="Rogov P."/>
            <person name="Rutman M."/>
            <person name="Schupbach R."/>
            <person name="Seaman C."/>
            <person name="Settipalli S."/>
            <person name="Sharpe T."/>
            <person name="Sheridan J."/>
            <person name="Sherpa N."/>
            <person name="Shi J."/>
            <person name="Smirnov S."/>
            <person name="Smith C."/>
            <person name="Sougnez C."/>
            <person name="Spencer B."/>
            <person name="Stalker J."/>
            <person name="Stange-thomann N."/>
            <person name="Stavropoulos S."/>
            <person name="Stetson K."/>
            <person name="Stone C."/>
            <person name="Stone S."/>
            <person name="Stubbs M."/>
            <person name="Talamas J."/>
            <person name="Tchuinga P."/>
            <person name="Tenzing P."/>
            <person name="Tesfaye S."/>
            <person name="Theodore J."/>
            <person name="Thoulutsang Y."/>
            <person name="Topham K."/>
            <person name="Towey S."/>
            <person name="Tsamla T."/>
            <person name="Tsomo N."/>
            <person name="Vallee D."/>
            <person name="Vassiliev H."/>
            <person name="Venkataraman V."/>
            <person name="Vinson J."/>
            <person name="Vo A."/>
            <person name="Wade C."/>
            <person name="Wang S."/>
            <person name="Wangchuk T."/>
            <person name="Wangdi T."/>
            <person name="Whittaker C."/>
            <person name="Wilkinson J."/>
            <person name="Wu Y."/>
            <person name="Wyman D."/>
            <person name="Yadav S."/>
            <person name="Yang S."/>
            <person name="Yang X."/>
            <person name="Yeager S."/>
            <person name="Yee E."/>
            <person name="Young G."/>
            <person name="Zainoun J."/>
            <person name="Zembeck L."/>
            <person name="Zimmer A."/>
            <person name="Zody M."/>
            <person name="Lander E."/>
        </authorList>
    </citation>
    <scope>NUCLEOTIDE SEQUENCE [LARGE SCALE GENOMIC DNA]</scope>
</reference>
<feature type="active site" description="Proton acceptor" evidence="7">
    <location>
        <position position="383"/>
    </location>
</feature>
<dbReference type="OMA" id="MEMPSML"/>
<dbReference type="GO" id="GO:0005789">
    <property type="term" value="C:endoplasmic reticulum membrane"/>
    <property type="evidence" value="ECO:0007669"/>
    <property type="project" value="UniProtKB-SubCell"/>
</dbReference>
<evidence type="ECO:0000256" key="2">
    <source>
        <dbReference type="ARBA" id="ARBA00004111"/>
    </source>
</evidence>
<accession>H2YB21</accession>
<keyword evidence="4 6" id="KW-0058">Aromatic hydrocarbons catabolism</keyword>
<dbReference type="SUPFAM" id="SSF53474">
    <property type="entry name" value="alpha/beta-Hydrolases"/>
    <property type="match status" value="1"/>
</dbReference>
<evidence type="ECO:0000256" key="6">
    <source>
        <dbReference type="PIRNR" id="PIRNR001112"/>
    </source>
</evidence>
<keyword evidence="10" id="KW-1185">Reference proteome</keyword>
<dbReference type="InterPro" id="IPR029058">
    <property type="entry name" value="AB_hydrolase_fold"/>
</dbReference>
<dbReference type="eggNOG" id="KOG2565">
    <property type="taxonomic scope" value="Eukaryota"/>
</dbReference>
<name>H2YB21_CIOSA</name>
<keyword evidence="6" id="KW-0472">Membrane</keyword>
<dbReference type="InParanoid" id="H2YB21"/>
<reference evidence="9" key="3">
    <citation type="submission" date="2025-09" db="UniProtKB">
        <authorList>
            <consortium name="Ensembl"/>
        </authorList>
    </citation>
    <scope>IDENTIFICATION</scope>
</reference>
<reference evidence="9" key="2">
    <citation type="submission" date="2025-08" db="UniProtKB">
        <authorList>
            <consortium name="Ensembl"/>
        </authorList>
    </citation>
    <scope>IDENTIFICATION</scope>
</reference>
<comment type="subcellular location">
    <subcellularLocation>
        <location evidence="6">Endoplasmic reticulum membrane</location>
    </subcellularLocation>
    <subcellularLocation>
        <location evidence="2">Microsome membrane</location>
        <topology evidence="2">Single-pass membrane protein</topology>
    </subcellularLocation>
</comment>
<feature type="active site" description="Proton donor" evidence="7">
    <location>
        <position position="327"/>
    </location>
</feature>
<protein>
    <recommendedName>
        <fullName evidence="6">Epoxide hydrolase</fullName>
        <ecNumber evidence="6">3.3.2.9</ecNumber>
    </recommendedName>
</protein>
<dbReference type="STRING" id="51511.ENSCSAVP00000002519"/>
<evidence type="ECO:0000313" key="10">
    <source>
        <dbReference type="Proteomes" id="UP000007875"/>
    </source>
</evidence>
<evidence type="ECO:0000256" key="3">
    <source>
        <dbReference type="ARBA" id="ARBA00010088"/>
    </source>
</evidence>
<proteinExistence type="inferred from homology"/>
<dbReference type="AlphaFoldDB" id="H2YB21"/>
<comment type="catalytic activity">
    <reaction evidence="6">
        <text>cis-stilbene oxide + H2O = (1R,2R)-hydrobenzoin</text>
        <dbReference type="Rhea" id="RHEA:23900"/>
        <dbReference type="ChEBI" id="CHEBI:15377"/>
        <dbReference type="ChEBI" id="CHEBI:50004"/>
        <dbReference type="ChEBI" id="CHEBI:50014"/>
        <dbReference type="EC" id="3.3.2.9"/>
    </reaction>
</comment>
<comment type="similarity">
    <text evidence="3 6">Belongs to the peptidase S33 family.</text>
</comment>
<feature type="domain" description="Epoxide hydrolase N-terminal" evidence="8">
    <location>
        <begin position="4"/>
        <end position="111"/>
    </location>
</feature>
<dbReference type="Ensembl" id="ENSCSAVT00000002560.1">
    <property type="protein sequence ID" value="ENSCSAVP00000002519.1"/>
    <property type="gene ID" value="ENSCSAVG00000001488.1"/>
</dbReference>
<dbReference type="GO" id="GO:0097176">
    <property type="term" value="P:epoxide metabolic process"/>
    <property type="evidence" value="ECO:0007669"/>
    <property type="project" value="TreeGrafter"/>
</dbReference>
<keyword evidence="5 6" id="KW-0378">Hydrolase</keyword>
<dbReference type="InterPro" id="IPR010497">
    <property type="entry name" value="Epoxide_hydro_N"/>
</dbReference>
<evidence type="ECO:0000256" key="4">
    <source>
        <dbReference type="ARBA" id="ARBA00022797"/>
    </source>
</evidence>
<dbReference type="GO" id="GO:0033961">
    <property type="term" value="F:cis-stilbene-oxide hydrolase activity"/>
    <property type="evidence" value="ECO:0007669"/>
    <property type="project" value="UniProtKB-UniRule"/>
</dbReference>
<dbReference type="FunCoup" id="H2YB21">
    <property type="interactions" value="11"/>
</dbReference>
<evidence type="ECO:0000256" key="1">
    <source>
        <dbReference type="ARBA" id="ARBA00000221"/>
    </source>
</evidence>
<dbReference type="GeneTree" id="ENSGT00390000002210"/>
<dbReference type="PRINTS" id="PR00412">
    <property type="entry name" value="EPOXHYDRLASE"/>
</dbReference>
<keyword evidence="6" id="KW-0256">Endoplasmic reticulum</keyword>
<evidence type="ECO:0000259" key="8">
    <source>
        <dbReference type="Pfam" id="PF06441"/>
    </source>
</evidence>
<dbReference type="Proteomes" id="UP000007875">
    <property type="component" value="Unassembled WGS sequence"/>
</dbReference>
<dbReference type="InterPro" id="IPR000639">
    <property type="entry name" value="Epox_hydrolase-like"/>
</dbReference>
<dbReference type="Gene3D" id="3.40.50.1820">
    <property type="entry name" value="alpha/beta hydrolase"/>
    <property type="match status" value="1"/>
</dbReference>
<organism evidence="9 10">
    <name type="scientific">Ciona savignyi</name>
    <name type="common">Pacific transparent sea squirt</name>
    <dbReference type="NCBI Taxonomy" id="51511"/>
    <lineage>
        <taxon>Eukaryota</taxon>
        <taxon>Metazoa</taxon>
        <taxon>Chordata</taxon>
        <taxon>Tunicata</taxon>
        <taxon>Ascidiacea</taxon>
        <taxon>Phlebobranchia</taxon>
        <taxon>Cionidae</taxon>
        <taxon>Ciona</taxon>
    </lineage>
</organism>
<sequence>DQTITPFTISIEDGRIQDLNRRLDCVRMPTPSLSTSCFNYGMRTEFMEDLIKYWRNDYSWKEQEEKMNQFSHYKTRIEGLDIHFIHEKAKSGVEGKTILMTHGWPGSFVEFLDIIPMLTDPDKHDGNDSDAVNLVCPSIPGFGFSEAPEKEGFNTFECSRIFHKLMLRLGYKKYYVQGGDYGSIISVGVALLYPSYVKGCHTTMIPCRPQGPNLLKTVAAAYFPKILFNQVEKKQLLPFKQTFANLMMETGYFHIQSTKPDTVGFGLSDSPVGLAAYIIEKFSTWTDYAARYFSDGMLSKFWSKDQLLNNVMIYWWSANITSSLRLYKETFGSNIYHEVQPIPVRVPGGYAWFPNEIIGTCKSWVAQKYAHLIHFSYMKRGGHFSAFEVPGDLAKDIQLFIRKVEVRIKI</sequence>
<evidence type="ECO:0000313" key="9">
    <source>
        <dbReference type="Ensembl" id="ENSCSAVP00000002519.1"/>
    </source>
</evidence>
<dbReference type="PANTHER" id="PTHR21661:SF35">
    <property type="entry name" value="EPOXIDE HYDROLASE"/>
    <property type="match status" value="1"/>
</dbReference>
<evidence type="ECO:0000256" key="7">
    <source>
        <dbReference type="PIRSR" id="PIRSR001112-1"/>
    </source>
</evidence>